<gene>
    <name evidence="1" type="ORF">FRZ54_04780</name>
</gene>
<name>A0A5B8UU13_9SPHI</name>
<dbReference type="KEGG" id="mgin:FRZ54_04780"/>
<dbReference type="EMBL" id="CP042436">
    <property type="protein sequence ID" value="QEC61926.1"/>
    <property type="molecule type" value="Genomic_DNA"/>
</dbReference>
<dbReference type="Proteomes" id="UP000321479">
    <property type="component" value="Chromosome"/>
</dbReference>
<organism evidence="1 2">
    <name type="scientific">Mucilaginibacter ginsenosidivorans</name>
    <dbReference type="NCBI Taxonomy" id="398053"/>
    <lineage>
        <taxon>Bacteria</taxon>
        <taxon>Pseudomonadati</taxon>
        <taxon>Bacteroidota</taxon>
        <taxon>Sphingobacteriia</taxon>
        <taxon>Sphingobacteriales</taxon>
        <taxon>Sphingobacteriaceae</taxon>
        <taxon>Mucilaginibacter</taxon>
    </lineage>
</organism>
<dbReference type="AlphaFoldDB" id="A0A5B8UU13"/>
<evidence type="ECO:0000313" key="1">
    <source>
        <dbReference type="EMBL" id="QEC61926.1"/>
    </source>
</evidence>
<keyword evidence="2" id="KW-1185">Reference proteome</keyword>
<evidence type="ECO:0000313" key="2">
    <source>
        <dbReference type="Proteomes" id="UP000321479"/>
    </source>
</evidence>
<sequence>MPKQPFDSTGVSAKQAELYQLSNADLLTQANLIRSNLVSWVNDNFTLDNGQQAFLNSADPRWIQYTAQVTGFAVENRLGISLAKKGTGSGKLVKTIGTGLECDFSNTSGFAAKGTLVFEVDYS</sequence>
<dbReference type="RefSeq" id="WP_147030503.1">
    <property type="nucleotide sequence ID" value="NZ_CP042436.1"/>
</dbReference>
<accession>A0A5B8UU13</accession>
<protein>
    <submittedName>
        <fullName evidence="1">Uncharacterized protein</fullName>
    </submittedName>
</protein>
<dbReference type="OrthoDB" id="798617at2"/>
<reference evidence="1 2" key="1">
    <citation type="journal article" date="2017" name="Curr. Microbiol.">
        <title>Mucilaginibacter ginsenosidivorans sp. nov., Isolated from Soil of Ginseng Field.</title>
        <authorList>
            <person name="Kim M.M."/>
            <person name="Siddiqi M.Z."/>
            <person name="Im W.T."/>
        </authorList>
    </citation>
    <scope>NUCLEOTIDE SEQUENCE [LARGE SCALE GENOMIC DNA]</scope>
    <source>
        <strain evidence="1 2">Gsoil 3017</strain>
    </source>
</reference>
<proteinExistence type="predicted"/>